<reference evidence="1 2" key="1">
    <citation type="submission" date="2020-02" db="EMBL/GenBank/DDBJ databases">
        <authorList>
            <person name="Chaudhuri R."/>
        </authorList>
    </citation>
    <scope>NUCLEOTIDE SEQUENCE [LARGE SCALE GENOMIC DNA]</scope>
    <source>
        <strain evidence="1">SFB21</strain>
    </source>
</reference>
<proteinExistence type="predicted"/>
<evidence type="ECO:0000313" key="1">
    <source>
        <dbReference type="EMBL" id="CAB1222593.1"/>
    </source>
</evidence>
<sequence length="157" mass="18676">MKMSYNCAPCFSCCLNFMAYRQQSVTLDLDTDVTHQCCLHYTRDEHLIGIIEFNKPSYVLKWGDLEYFRRRTEEFSVMPFPECINAMVIDIRNIAPFLDNEVPIIPWRLLEEECPIRLVVPQDRLEYYAGMFEPTWLTSDVETAIQEIREFIDMFVH</sequence>
<protein>
    <submittedName>
        <fullName evidence="1">Uncharacterized protein</fullName>
    </submittedName>
</protein>
<dbReference type="AlphaFoldDB" id="A0A811GFM9"/>
<gene>
    <name evidence="1" type="ORF">SFB21_3160</name>
</gene>
<dbReference type="EMBL" id="CADDTS010000049">
    <property type="protein sequence ID" value="CAB1222593.1"/>
    <property type="molecule type" value="Genomic_DNA"/>
</dbReference>
<comment type="caution">
    <text evidence="1">The sequence shown here is derived from an EMBL/GenBank/DDBJ whole genome shotgun (WGS) entry which is preliminary data.</text>
</comment>
<accession>A0A811GFM9</accession>
<name>A0A811GFM9_9GAMM</name>
<dbReference type="Proteomes" id="UP000489961">
    <property type="component" value="Unassembled WGS sequence"/>
</dbReference>
<evidence type="ECO:0000313" key="2">
    <source>
        <dbReference type="Proteomes" id="UP000489961"/>
    </source>
</evidence>
<organism evidence="1 2">
    <name type="scientific">Acinetobacter bouvetii</name>
    <dbReference type="NCBI Taxonomy" id="202951"/>
    <lineage>
        <taxon>Bacteria</taxon>
        <taxon>Pseudomonadati</taxon>
        <taxon>Pseudomonadota</taxon>
        <taxon>Gammaproteobacteria</taxon>
        <taxon>Moraxellales</taxon>
        <taxon>Moraxellaceae</taxon>
        <taxon>Acinetobacter</taxon>
    </lineage>
</organism>